<keyword evidence="4" id="KW-0611">Plant defense</keyword>
<keyword evidence="3" id="KW-0677">Repeat</keyword>
<dbReference type="InterPro" id="IPR036388">
    <property type="entry name" value="WH-like_DNA-bd_sf"/>
</dbReference>
<organism evidence="9 10">
    <name type="scientific">Artemisia annua</name>
    <name type="common">Sweet wormwood</name>
    <dbReference type="NCBI Taxonomy" id="35608"/>
    <lineage>
        <taxon>Eukaryota</taxon>
        <taxon>Viridiplantae</taxon>
        <taxon>Streptophyta</taxon>
        <taxon>Embryophyta</taxon>
        <taxon>Tracheophyta</taxon>
        <taxon>Spermatophyta</taxon>
        <taxon>Magnoliopsida</taxon>
        <taxon>eudicotyledons</taxon>
        <taxon>Gunneridae</taxon>
        <taxon>Pentapetalae</taxon>
        <taxon>asterids</taxon>
        <taxon>campanulids</taxon>
        <taxon>Asterales</taxon>
        <taxon>Asteraceae</taxon>
        <taxon>Asteroideae</taxon>
        <taxon>Anthemideae</taxon>
        <taxon>Artemisiinae</taxon>
        <taxon>Artemisia</taxon>
    </lineage>
</organism>
<dbReference type="Pfam" id="PF23598">
    <property type="entry name" value="LRR_14"/>
    <property type="match status" value="1"/>
</dbReference>
<dbReference type="AlphaFoldDB" id="A0A2U1NGZ9"/>
<dbReference type="SUPFAM" id="SSF52540">
    <property type="entry name" value="P-loop containing nucleoside triphosphate hydrolases"/>
    <property type="match status" value="1"/>
</dbReference>
<dbReference type="Gene3D" id="1.10.10.10">
    <property type="entry name" value="Winged helix-like DNA-binding domain superfamily/Winged helix DNA-binding domain"/>
    <property type="match status" value="1"/>
</dbReference>
<dbReference type="InterPro" id="IPR032675">
    <property type="entry name" value="LRR_dom_sf"/>
</dbReference>
<evidence type="ECO:0000256" key="1">
    <source>
        <dbReference type="ARBA" id="ARBA00008894"/>
    </source>
</evidence>
<name>A0A2U1NGZ9_ARTAN</name>
<dbReference type="GO" id="GO:0005524">
    <property type="term" value="F:ATP binding"/>
    <property type="evidence" value="ECO:0007669"/>
    <property type="project" value="UniProtKB-KW"/>
</dbReference>
<accession>A0A2U1NGZ9</accession>
<dbReference type="InterPro" id="IPR027417">
    <property type="entry name" value="P-loop_NTPase"/>
</dbReference>
<evidence type="ECO:0000259" key="8">
    <source>
        <dbReference type="Pfam" id="PF23598"/>
    </source>
</evidence>
<dbReference type="InterPro" id="IPR002182">
    <property type="entry name" value="NB-ARC"/>
</dbReference>
<keyword evidence="5" id="KW-0067">ATP-binding</keyword>
<dbReference type="GO" id="GO:0006952">
    <property type="term" value="P:defense response"/>
    <property type="evidence" value="ECO:0007669"/>
    <property type="project" value="UniProtKB-KW"/>
</dbReference>
<feature type="domain" description="NB-ARC" evidence="7">
    <location>
        <begin position="237"/>
        <end position="308"/>
    </location>
</feature>
<comment type="similarity">
    <text evidence="1">Belongs to the disease resistance NB-LRR family.</text>
</comment>
<dbReference type="Gene3D" id="1.10.8.430">
    <property type="entry name" value="Helical domain of apoptotic protease-activating factors"/>
    <property type="match status" value="1"/>
</dbReference>
<proteinExistence type="inferred from homology"/>
<dbReference type="Gene3D" id="3.40.50.300">
    <property type="entry name" value="P-loop containing nucleotide triphosphate hydrolases"/>
    <property type="match status" value="1"/>
</dbReference>
<dbReference type="InterPro" id="IPR055414">
    <property type="entry name" value="LRR_R13L4/SHOC2-like"/>
</dbReference>
<evidence type="ECO:0000256" key="6">
    <source>
        <dbReference type="SAM" id="Coils"/>
    </source>
</evidence>
<sequence length="832" mass="93862">MAEGVAKKLVEEVGGSLLSRVKKEIGYMWNSKDNVENLTSEVDKLKNMKERVELKIKLAHDNGDGILAGVEKWVDEANAHITNVEVFLKEEADAKKTCFNFWMCVNPDTLRHYGKHAANKVPLLEQHQKDGAAFEGEISIPTPALDILDCYPKVNIDDLDTHKSLLEKITCSVLDENIQITGIYGIGGVGKTTLATQVAARVKDLFSLVVFVNVSKPVDAASIKTHVEIAAKRIKKGENVLIILDDIWTELKLHEVCIPCGTAFRSCKILLTSRERSVCRAMNAHEIGVDSLPIKEAWILFKCVVGEKVETDAKLKQVAREIVEGCGGLPLILQAVGKALKDEKNFKEWENARDSIKKHKTSDIAPSISLEFAHLKLSYDYLESEQEKSIFLLCSMFPEDFNISLEQLAYYGVGLQLFKDLNSLEDARNKVQGAVKILKSSCLLLDGYNESFTKMHDVVREVALLIASKDDNKFLVEARKNLTEWEPRIGSLESYTGISLMRNNICKLPAGYDLKIPLLNIFLIQENYNLPEISNEFILAMKEVKVIDFECTNITSLPESLNKLKRLRMLNLGGNDRLCEISILGELKDLEILILNRTGITEIPHEIGNLVNLRLFHAERCPDLSHIAPGVLSKLRWLEELSIGYNPVEEGNYNSLAEIGKLPKLTFLFLYVPHISLLPEGDYLKRLIGFSIQIGEKVAVNSIPDNRILTLRMPYLDNSHLMHVRKLIEVCNGIRLVSIENLDNIMPMMCCDDFGLKDIVMKKCHNLSCLVDSRVLDEMQTFHPYETHEGVKENTRFLSEVEHLDLSYVIRVFAIIFGFQKMLHIVCSVLCE</sequence>
<dbReference type="STRING" id="35608.A0A2U1NGZ9"/>
<evidence type="ECO:0000256" key="4">
    <source>
        <dbReference type="ARBA" id="ARBA00022821"/>
    </source>
</evidence>
<evidence type="ECO:0000256" key="3">
    <source>
        <dbReference type="ARBA" id="ARBA00022737"/>
    </source>
</evidence>
<dbReference type="PANTHER" id="PTHR33463">
    <property type="entry name" value="NB-ARC DOMAIN-CONTAINING PROTEIN-RELATED"/>
    <property type="match status" value="1"/>
</dbReference>
<feature type="domain" description="Disease resistance R13L4/SHOC-2-like LRR" evidence="8">
    <location>
        <begin position="545"/>
        <end position="672"/>
    </location>
</feature>
<gene>
    <name evidence="9" type="ORF">CTI12_AA267150</name>
</gene>
<evidence type="ECO:0000256" key="5">
    <source>
        <dbReference type="ARBA" id="ARBA00022840"/>
    </source>
</evidence>
<keyword evidence="5" id="KW-0547">Nucleotide-binding</keyword>
<keyword evidence="2" id="KW-0433">Leucine-rich repeat</keyword>
<dbReference type="InterPro" id="IPR050905">
    <property type="entry name" value="Plant_NBS-LRR"/>
</dbReference>
<evidence type="ECO:0000313" key="9">
    <source>
        <dbReference type="EMBL" id="PWA72795.1"/>
    </source>
</evidence>
<keyword evidence="6" id="KW-0175">Coiled coil</keyword>
<feature type="coiled-coil region" evidence="6">
    <location>
        <begin position="28"/>
        <end position="62"/>
    </location>
</feature>
<dbReference type="GO" id="GO:0043531">
    <property type="term" value="F:ADP binding"/>
    <property type="evidence" value="ECO:0007669"/>
    <property type="project" value="InterPro"/>
</dbReference>
<reference evidence="9 10" key="1">
    <citation type="journal article" date="2018" name="Mol. Plant">
        <title>The genome of Artemisia annua provides insight into the evolution of Asteraceae family and artemisinin biosynthesis.</title>
        <authorList>
            <person name="Shen Q."/>
            <person name="Zhang L."/>
            <person name="Liao Z."/>
            <person name="Wang S."/>
            <person name="Yan T."/>
            <person name="Shi P."/>
            <person name="Liu M."/>
            <person name="Fu X."/>
            <person name="Pan Q."/>
            <person name="Wang Y."/>
            <person name="Lv Z."/>
            <person name="Lu X."/>
            <person name="Zhang F."/>
            <person name="Jiang W."/>
            <person name="Ma Y."/>
            <person name="Chen M."/>
            <person name="Hao X."/>
            <person name="Li L."/>
            <person name="Tang Y."/>
            <person name="Lv G."/>
            <person name="Zhou Y."/>
            <person name="Sun X."/>
            <person name="Brodelius P.E."/>
            <person name="Rose J.K.C."/>
            <person name="Tang K."/>
        </authorList>
    </citation>
    <scope>NUCLEOTIDE SEQUENCE [LARGE SCALE GENOMIC DNA]</scope>
    <source>
        <strain evidence="10">cv. Huhao1</strain>
        <tissue evidence="9">Leaf</tissue>
    </source>
</reference>
<dbReference type="SUPFAM" id="SSF52058">
    <property type="entry name" value="L domain-like"/>
    <property type="match status" value="1"/>
</dbReference>
<feature type="domain" description="NB-ARC" evidence="7">
    <location>
        <begin position="165"/>
        <end position="225"/>
    </location>
</feature>
<dbReference type="EMBL" id="PKPP01002842">
    <property type="protein sequence ID" value="PWA72795.1"/>
    <property type="molecule type" value="Genomic_DNA"/>
</dbReference>
<dbReference type="InterPro" id="IPR042197">
    <property type="entry name" value="Apaf_helical"/>
</dbReference>
<dbReference type="Pfam" id="PF00931">
    <property type="entry name" value="NB-ARC"/>
    <property type="match status" value="2"/>
</dbReference>
<evidence type="ECO:0000313" key="10">
    <source>
        <dbReference type="Proteomes" id="UP000245207"/>
    </source>
</evidence>
<dbReference type="PANTHER" id="PTHR33463:SF198">
    <property type="entry name" value="RPP4C3"/>
    <property type="match status" value="1"/>
</dbReference>
<comment type="caution">
    <text evidence="9">The sequence shown here is derived from an EMBL/GenBank/DDBJ whole genome shotgun (WGS) entry which is preliminary data.</text>
</comment>
<protein>
    <submittedName>
        <fullName evidence="9">NB-ARC domains-containing protein</fullName>
    </submittedName>
</protein>
<keyword evidence="10" id="KW-1185">Reference proteome</keyword>
<dbReference type="Proteomes" id="UP000245207">
    <property type="component" value="Unassembled WGS sequence"/>
</dbReference>
<dbReference type="OrthoDB" id="1898799at2759"/>
<evidence type="ECO:0000256" key="2">
    <source>
        <dbReference type="ARBA" id="ARBA00022614"/>
    </source>
</evidence>
<dbReference type="Gene3D" id="3.80.10.10">
    <property type="entry name" value="Ribonuclease Inhibitor"/>
    <property type="match status" value="1"/>
</dbReference>
<evidence type="ECO:0000259" key="7">
    <source>
        <dbReference type="Pfam" id="PF00931"/>
    </source>
</evidence>
<dbReference type="PRINTS" id="PR00364">
    <property type="entry name" value="DISEASERSIST"/>
</dbReference>